<dbReference type="VEuPathDB" id="PiroplasmaDB:BEWA_006400"/>
<dbReference type="AlphaFoldDB" id="L0B1V8"/>
<accession>L0B1V8</accession>
<proteinExistence type="predicted"/>
<protein>
    <submittedName>
        <fullName evidence="1">Uncharacterized protein</fullName>
    </submittedName>
</protein>
<dbReference type="KEGG" id="beq:BEWA_006400"/>
<evidence type="ECO:0000313" key="1">
    <source>
        <dbReference type="EMBL" id="AFZ81231.1"/>
    </source>
</evidence>
<reference evidence="1 2" key="1">
    <citation type="journal article" date="2012" name="BMC Genomics">
        <title>Comparative genomic analysis and phylogenetic position of Theileria equi.</title>
        <authorList>
            <person name="Kappmeyer L.S."/>
            <person name="Thiagarajan M."/>
            <person name="Herndon D.R."/>
            <person name="Ramsay J.D."/>
            <person name="Caler E."/>
            <person name="Djikeng A."/>
            <person name="Gillespie J.J."/>
            <person name="Lau A.O."/>
            <person name="Roalson E.H."/>
            <person name="Silva J.C."/>
            <person name="Silva M.G."/>
            <person name="Suarez C.E."/>
            <person name="Ueti M.W."/>
            <person name="Nene V.M."/>
            <person name="Mealey R.H."/>
            <person name="Knowles D.P."/>
            <person name="Brayton K.A."/>
        </authorList>
    </citation>
    <scope>NUCLEOTIDE SEQUENCE [LARGE SCALE GENOMIC DNA]</scope>
    <source>
        <strain evidence="1 2">WA</strain>
    </source>
</reference>
<evidence type="ECO:0000313" key="2">
    <source>
        <dbReference type="Proteomes" id="UP000031512"/>
    </source>
</evidence>
<dbReference type="GeneID" id="15806497"/>
<organism evidence="1 2">
    <name type="scientific">Theileria equi strain WA</name>
    <dbReference type="NCBI Taxonomy" id="1537102"/>
    <lineage>
        <taxon>Eukaryota</taxon>
        <taxon>Sar</taxon>
        <taxon>Alveolata</taxon>
        <taxon>Apicomplexa</taxon>
        <taxon>Aconoidasida</taxon>
        <taxon>Piroplasmida</taxon>
        <taxon>Theileriidae</taxon>
        <taxon>Theileria</taxon>
    </lineage>
</organism>
<name>L0B1V8_THEEQ</name>
<dbReference type="EMBL" id="CP001670">
    <property type="protein sequence ID" value="AFZ81231.1"/>
    <property type="molecule type" value="Genomic_DNA"/>
</dbReference>
<keyword evidence="2" id="KW-1185">Reference proteome</keyword>
<dbReference type="Proteomes" id="UP000031512">
    <property type="component" value="Chromosome 3"/>
</dbReference>
<sequence>MVQFGIIIKSSKGEIISIDTCEPGKPTCTTTIEDDVASYVWILCYGNRIYPGHVNIGASLSYNNELKCKNGEGIISGFMSHMLVNGGKEEIVAKSCEKYSNSCNLKCEKDCKKGINLILCQSIELK</sequence>
<gene>
    <name evidence="1" type="ORF">BEWA_006400</name>
</gene>
<dbReference type="RefSeq" id="XP_004830897.1">
    <property type="nucleotide sequence ID" value="XM_004830840.1"/>
</dbReference>